<dbReference type="EC" id="2.1.1.37" evidence="6"/>
<dbReference type="RefSeq" id="WP_218546440.1">
    <property type="nucleotide sequence ID" value="NZ_JAGSPD010000008.1"/>
</dbReference>
<name>A0A9X1F976_9FLAO</name>
<feature type="domain" description="HTH merR-type" evidence="5">
    <location>
        <begin position="7"/>
        <end position="53"/>
    </location>
</feature>
<dbReference type="InterPro" id="IPR050390">
    <property type="entry name" value="C5-Methyltransferase"/>
</dbReference>
<dbReference type="Pfam" id="PF00145">
    <property type="entry name" value="DNA_methylase"/>
    <property type="match status" value="1"/>
</dbReference>
<comment type="caution">
    <text evidence="6">The sequence shown here is derived from an EMBL/GenBank/DDBJ whole genome shotgun (WGS) entry which is preliminary data.</text>
</comment>
<comment type="similarity">
    <text evidence="4">Belongs to the class I-like SAM-binding methyltransferase superfamily. C5-methyltransferase family.</text>
</comment>
<dbReference type="AlphaFoldDB" id="A0A9X1F976"/>
<evidence type="ECO:0000313" key="6">
    <source>
        <dbReference type="EMBL" id="MBV7269655.1"/>
    </source>
</evidence>
<dbReference type="InterPro" id="IPR001525">
    <property type="entry name" value="C5_MeTfrase"/>
</dbReference>
<dbReference type="InterPro" id="IPR000551">
    <property type="entry name" value="MerR-type_HTH_dom"/>
</dbReference>
<dbReference type="PROSITE" id="PS51679">
    <property type="entry name" value="SAM_MT_C5"/>
    <property type="match status" value="1"/>
</dbReference>
<dbReference type="Pfam" id="PF13411">
    <property type="entry name" value="MerR_1"/>
    <property type="match status" value="1"/>
</dbReference>
<dbReference type="Proteomes" id="UP001138894">
    <property type="component" value="Unassembled WGS sequence"/>
</dbReference>
<dbReference type="GO" id="GO:0032259">
    <property type="term" value="P:methylation"/>
    <property type="evidence" value="ECO:0007669"/>
    <property type="project" value="UniProtKB-KW"/>
</dbReference>
<evidence type="ECO:0000256" key="1">
    <source>
        <dbReference type="ARBA" id="ARBA00022603"/>
    </source>
</evidence>
<evidence type="ECO:0000256" key="4">
    <source>
        <dbReference type="PROSITE-ProRule" id="PRU01016"/>
    </source>
</evidence>
<keyword evidence="3 4" id="KW-0949">S-adenosyl-L-methionine</keyword>
<dbReference type="PANTHER" id="PTHR10629">
    <property type="entry name" value="CYTOSINE-SPECIFIC METHYLTRANSFERASE"/>
    <property type="match status" value="1"/>
</dbReference>
<dbReference type="CDD" id="cd00315">
    <property type="entry name" value="Cyt_C5_DNA_methylase"/>
    <property type="match status" value="1"/>
</dbReference>
<proteinExistence type="inferred from homology"/>
<evidence type="ECO:0000313" key="7">
    <source>
        <dbReference type="Proteomes" id="UP001138894"/>
    </source>
</evidence>
<dbReference type="NCBIfam" id="TIGR00675">
    <property type="entry name" value="dcm"/>
    <property type="match status" value="1"/>
</dbReference>
<organism evidence="6 7">
    <name type="scientific">Winogradskyella luteola</name>
    <dbReference type="NCBI Taxonomy" id="2828330"/>
    <lineage>
        <taxon>Bacteria</taxon>
        <taxon>Pseudomonadati</taxon>
        <taxon>Bacteroidota</taxon>
        <taxon>Flavobacteriia</taxon>
        <taxon>Flavobacteriales</taxon>
        <taxon>Flavobacteriaceae</taxon>
        <taxon>Winogradskyella</taxon>
    </lineage>
</organism>
<keyword evidence="2 4" id="KW-0808">Transferase</keyword>
<gene>
    <name evidence="6" type="primary">dcm</name>
    <name evidence="6" type="ORF">KCG49_10710</name>
</gene>
<dbReference type="GO" id="GO:0003886">
    <property type="term" value="F:DNA (cytosine-5-)-methyltransferase activity"/>
    <property type="evidence" value="ECO:0007669"/>
    <property type="project" value="UniProtKB-EC"/>
</dbReference>
<dbReference type="EMBL" id="JAGSPD010000008">
    <property type="protein sequence ID" value="MBV7269655.1"/>
    <property type="molecule type" value="Genomic_DNA"/>
</dbReference>
<dbReference type="GO" id="GO:0044027">
    <property type="term" value="P:negative regulation of gene expression via chromosomal CpG island methylation"/>
    <property type="evidence" value="ECO:0007669"/>
    <property type="project" value="TreeGrafter"/>
</dbReference>
<evidence type="ECO:0000256" key="3">
    <source>
        <dbReference type="ARBA" id="ARBA00022691"/>
    </source>
</evidence>
<evidence type="ECO:0000259" key="5">
    <source>
        <dbReference type="Pfam" id="PF13411"/>
    </source>
</evidence>
<dbReference type="PANTHER" id="PTHR10629:SF52">
    <property type="entry name" value="DNA (CYTOSINE-5)-METHYLTRANSFERASE 1"/>
    <property type="match status" value="1"/>
</dbReference>
<sequence>MVIKDYYSLAEAAKKLGKSKETLRRWDRNEKLVAAREPISNYRIYKKSEIDSLIGLFDDDIEETMNNFEKPLKQYKVLELFAGAGGLAIGLEKAGIQCVALNEIDKWACQTLRENRPNWNVLEGDIKSFNFEKYKGEVDVVTGGFPCQAFSYAGKKLGLEDARGTLFYEFARVINEVKPPICIGENVKGLLSHEKGKTLEGMISILDEIGYNVIPHKVLKAINYNVPQKRERLILVGVRKDIDINYEYPKPYNKIYNLIDALKKGDLYDSDVPKSEGSKYPQYKKEVLDLVPPKGYWRDLPLDIQKEYMGKSFYLGGGKTGMARRIGWDEPSLTLTCSPAQKQTERCHPDETRPFSVREYARIQTFPDQWKFMGSVSQQYKQIGNAVPCNLGLEIGYSIVKFLNNYHRRHQENLASISLDKESIVSSNTFVPSTSRATSPTASISSK</sequence>
<keyword evidence="1 4" id="KW-0489">Methyltransferase</keyword>
<keyword evidence="7" id="KW-1185">Reference proteome</keyword>
<dbReference type="PROSITE" id="PS00094">
    <property type="entry name" value="C5_MTASE_1"/>
    <property type="match status" value="1"/>
</dbReference>
<dbReference type="GO" id="GO:0006355">
    <property type="term" value="P:regulation of DNA-templated transcription"/>
    <property type="evidence" value="ECO:0007669"/>
    <property type="project" value="InterPro"/>
</dbReference>
<accession>A0A9X1F976</accession>
<evidence type="ECO:0000256" key="2">
    <source>
        <dbReference type="ARBA" id="ARBA00022679"/>
    </source>
</evidence>
<reference evidence="6" key="1">
    <citation type="submission" date="2021-04" db="EMBL/GenBank/DDBJ databases">
        <authorList>
            <person name="Pira H."/>
            <person name="Risdian C."/>
            <person name="Wink J."/>
        </authorList>
    </citation>
    <scope>NUCLEOTIDE SEQUENCE</scope>
    <source>
        <strain evidence="6">WHY3</strain>
    </source>
</reference>
<dbReference type="GO" id="GO:0003677">
    <property type="term" value="F:DNA binding"/>
    <property type="evidence" value="ECO:0007669"/>
    <property type="project" value="InterPro"/>
</dbReference>
<feature type="active site" evidence="4">
    <location>
        <position position="147"/>
    </location>
</feature>
<protein>
    <submittedName>
        <fullName evidence="6">DNA (Cytosine-5-)-methyltransferase</fullName>
        <ecNumber evidence="6">2.1.1.37</ecNumber>
    </submittedName>
</protein>
<dbReference type="InterPro" id="IPR018117">
    <property type="entry name" value="C5_DNA_meth_AS"/>
</dbReference>